<evidence type="ECO:0000256" key="1">
    <source>
        <dbReference type="SAM" id="MobiDB-lite"/>
    </source>
</evidence>
<feature type="signal peptide" evidence="2">
    <location>
        <begin position="1"/>
        <end position="25"/>
    </location>
</feature>
<feature type="compositionally biased region" description="Basic and acidic residues" evidence="1">
    <location>
        <begin position="387"/>
        <end position="403"/>
    </location>
</feature>
<protein>
    <recommendedName>
        <fullName evidence="4">Secreted protein</fullName>
    </recommendedName>
</protein>
<proteinExistence type="predicted"/>
<reference evidence="3" key="1">
    <citation type="submission" date="2021-01" db="EMBL/GenBank/DDBJ databases">
        <authorList>
            <person name="Corre E."/>
            <person name="Pelletier E."/>
            <person name="Niang G."/>
            <person name="Scheremetjew M."/>
            <person name="Finn R."/>
            <person name="Kale V."/>
            <person name="Holt S."/>
            <person name="Cochrane G."/>
            <person name="Meng A."/>
            <person name="Brown T."/>
            <person name="Cohen L."/>
        </authorList>
    </citation>
    <scope>NUCLEOTIDE SEQUENCE</scope>
    <source>
        <strain evidence="3">Ras09</strain>
    </source>
</reference>
<name>A0A7S3CQL5_9SPIT</name>
<organism evidence="3">
    <name type="scientific">Strombidium rassoulzadegani</name>
    <dbReference type="NCBI Taxonomy" id="1082188"/>
    <lineage>
        <taxon>Eukaryota</taxon>
        <taxon>Sar</taxon>
        <taxon>Alveolata</taxon>
        <taxon>Ciliophora</taxon>
        <taxon>Intramacronucleata</taxon>
        <taxon>Spirotrichea</taxon>
        <taxon>Oligotrichia</taxon>
        <taxon>Strombidiidae</taxon>
        <taxon>Strombidium</taxon>
    </lineage>
</organism>
<evidence type="ECO:0000313" key="3">
    <source>
        <dbReference type="EMBL" id="CAE0234561.1"/>
    </source>
</evidence>
<evidence type="ECO:0000256" key="2">
    <source>
        <dbReference type="SAM" id="SignalP"/>
    </source>
</evidence>
<dbReference type="AlphaFoldDB" id="A0A7S3CQL5"/>
<feature type="chain" id="PRO_5031193696" description="Secreted protein" evidence="2">
    <location>
        <begin position="26"/>
        <end position="454"/>
    </location>
</feature>
<keyword evidence="2" id="KW-0732">Signal</keyword>
<dbReference type="EMBL" id="HBIA01012562">
    <property type="protein sequence ID" value="CAE0234561.1"/>
    <property type="molecule type" value="Transcribed_RNA"/>
</dbReference>
<sequence>MSVRAEGVLGLLLLRLLLFLVGSPGQPEEGHRAQVGEEQQAGERVSEDLGVVVGVEVVVDAVEQEGGEGAAERSEEQVGVDGEALVGVLGRILQHGDGGGGPALGDEVVKRQHRYRHVEVVRGKEGQGDEGAREQPTVHGDVRLGLVVGLRQLVAHDPARDRRGEAEDGGDEGVQDAEVVLVLGVDLLEEHGLVVADGVPPEEAQSACQQDVAADGVGEHLLALTDEDGRGALVVLLEGLRLGILVVGVLRLGLEGLGAVRVLAGAGLETGGSRPHVALDLHGGVHGLGVGDPLLLLELVPATLAIILILDLLGVGGLPHEEDGDEAESHAYPTRDHEVVPPPEPANEEDGKARGGLASVDARLQDRVGGGPPRGGEVVSDQGVGQRVEEGLEDAQQHSEAHHPPVRVDGPGQEGGRAPQDGRDAQGYCPVLGVVSEGAREEPEERVWHEEHST</sequence>
<feature type="compositionally biased region" description="Basic and acidic residues" evidence="1">
    <location>
        <begin position="327"/>
        <end position="339"/>
    </location>
</feature>
<feature type="region of interest" description="Disordered" evidence="1">
    <location>
        <begin position="321"/>
        <end position="428"/>
    </location>
</feature>
<gene>
    <name evidence="3" type="ORF">SRAS04492_LOCUS6367</name>
</gene>
<evidence type="ECO:0008006" key="4">
    <source>
        <dbReference type="Google" id="ProtNLM"/>
    </source>
</evidence>
<accession>A0A7S3CQL5</accession>